<organism evidence="2 3">
    <name type="scientific">Heyndrickxia sporothermodurans</name>
    <dbReference type="NCBI Taxonomy" id="46224"/>
    <lineage>
        <taxon>Bacteria</taxon>
        <taxon>Bacillati</taxon>
        <taxon>Bacillota</taxon>
        <taxon>Bacilli</taxon>
        <taxon>Bacillales</taxon>
        <taxon>Bacillaceae</taxon>
        <taxon>Heyndrickxia</taxon>
    </lineage>
</organism>
<dbReference type="STRING" id="46224.B4102_1998"/>
<evidence type="ECO:0000313" key="2">
    <source>
        <dbReference type="EMBL" id="KYD07053.1"/>
    </source>
</evidence>
<protein>
    <submittedName>
        <fullName evidence="2">Uncharacterized protein</fullName>
    </submittedName>
</protein>
<accession>A0A150L417</accession>
<comment type="caution">
    <text evidence="2">The sequence shown here is derived from an EMBL/GenBank/DDBJ whole genome shotgun (WGS) entry which is preliminary data.</text>
</comment>
<dbReference type="PATRIC" id="fig|46224.3.peg.2946"/>
<gene>
    <name evidence="2" type="ORF">B4102_1998</name>
</gene>
<dbReference type="AlphaFoldDB" id="A0A150L417"/>
<evidence type="ECO:0000256" key="1">
    <source>
        <dbReference type="SAM" id="Coils"/>
    </source>
</evidence>
<dbReference type="EMBL" id="LQYN01000046">
    <property type="protein sequence ID" value="KYD07053.1"/>
    <property type="molecule type" value="Genomic_DNA"/>
</dbReference>
<keyword evidence="1" id="KW-0175">Coiled coil</keyword>
<name>A0A150L417_9BACI</name>
<dbReference type="Proteomes" id="UP000075666">
    <property type="component" value="Unassembled WGS sequence"/>
</dbReference>
<feature type="coiled-coil region" evidence="1">
    <location>
        <begin position="1"/>
        <end position="28"/>
    </location>
</feature>
<dbReference type="RefSeq" id="WP_066231214.1">
    <property type="nucleotide sequence ID" value="NZ_JARMRX010000003.1"/>
</dbReference>
<proteinExistence type="predicted"/>
<evidence type="ECO:0000313" key="3">
    <source>
        <dbReference type="Proteomes" id="UP000075666"/>
    </source>
</evidence>
<dbReference type="OrthoDB" id="2888612at2"/>
<keyword evidence="3" id="KW-1185">Reference proteome</keyword>
<sequence>MEELKQRIEKLENLVEDLILMLGRANQRVFNLTIQTTHLENQLLKNHRNDHTLSTKHVS</sequence>
<reference evidence="2 3" key="1">
    <citation type="submission" date="2016-01" db="EMBL/GenBank/DDBJ databases">
        <title>Genome Sequences of Twelve Sporeforming Bacillus Species Isolated from Foods.</title>
        <authorList>
            <person name="Berendsen E.M."/>
            <person name="Wells-Bennik M.H."/>
            <person name="Krawcyk A.O."/>
            <person name="De Jong A."/>
            <person name="Holsappel S."/>
            <person name="Eijlander R.T."/>
            <person name="Kuipers O.P."/>
        </authorList>
    </citation>
    <scope>NUCLEOTIDE SEQUENCE [LARGE SCALE GENOMIC DNA]</scope>
    <source>
        <strain evidence="2 3">B4102</strain>
    </source>
</reference>